<evidence type="ECO:0000256" key="7">
    <source>
        <dbReference type="ARBA" id="ARBA00022989"/>
    </source>
</evidence>
<evidence type="ECO:0000256" key="3">
    <source>
        <dbReference type="ARBA" id="ARBA00022448"/>
    </source>
</evidence>
<protein>
    <submittedName>
        <fullName evidence="11">Uncharacterized protein</fullName>
    </submittedName>
</protein>
<feature type="transmembrane region" description="Helical" evidence="10">
    <location>
        <begin position="138"/>
        <end position="157"/>
    </location>
</feature>
<name>A0AAV9JUT7_9PEZI</name>
<feature type="transmembrane region" description="Helical" evidence="10">
    <location>
        <begin position="210"/>
        <end position="232"/>
    </location>
</feature>
<keyword evidence="7 10" id="KW-1133">Transmembrane helix</keyword>
<dbReference type="PANTHER" id="PTHR22601">
    <property type="entry name" value="ISP4 LIKE PROTEIN"/>
    <property type="match status" value="1"/>
</dbReference>
<feature type="transmembrane region" description="Helical" evidence="10">
    <location>
        <begin position="177"/>
        <end position="198"/>
    </location>
</feature>
<keyword evidence="4 10" id="KW-0812">Transmembrane</keyword>
<comment type="subcellular location">
    <subcellularLocation>
        <location evidence="1">Membrane</location>
        <topology evidence="1">Multi-pass membrane protein</topology>
    </subcellularLocation>
</comment>
<comment type="similarity">
    <text evidence="2">Belongs to the oligopeptide OPT transporter family.</text>
</comment>
<proteinExistence type="inferred from homology"/>
<feature type="transmembrane region" description="Helical" evidence="10">
    <location>
        <begin position="248"/>
        <end position="269"/>
    </location>
</feature>
<dbReference type="InterPro" id="IPR004813">
    <property type="entry name" value="OPT"/>
</dbReference>
<feature type="transmembrane region" description="Helical" evidence="10">
    <location>
        <begin position="386"/>
        <end position="409"/>
    </location>
</feature>
<reference evidence="11 12" key="1">
    <citation type="submission" date="2021-11" db="EMBL/GenBank/DDBJ databases">
        <title>Black yeast isolated from Biological Soil Crust.</title>
        <authorList>
            <person name="Kurbessoian T."/>
        </authorList>
    </citation>
    <scope>NUCLEOTIDE SEQUENCE [LARGE SCALE GENOMIC DNA]</scope>
    <source>
        <strain evidence="11 12">CCFEE 5522</strain>
    </source>
</reference>
<keyword evidence="5" id="KW-0571">Peptide transport</keyword>
<keyword evidence="3" id="KW-0813">Transport</keyword>
<dbReference type="NCBIfam" id="TIGR00728">
    <property type="entry name" value="OPT_sfam"/>
    <property type="match status" value="1"/>
</dbReference>
<evidence type="ECO:0000256" key="6">
    <source>
        <dbReference type="ARBA" id="ARBA00022927"/>
    </source>
</evidence>
<feature type="compositionally biased region" description="Basic and acidic residues" evidence="9">
    <location>
        <begin position="18"/>
        <end position="31"/>
    </location>
</feature>
<feature type="transmembrane region" description="Helical" evidence="10">
    <location>
        <begin position="522"/>
        <end position="543"/>
    </location>
</feature>
<evidence type="ECO:0000256" key="2">
    <source>
        <dbReference type="ARBA" id="ARBA00008807"/>
    </source>
</evidence>
<evidence type="ECO:0000256" key="9">
    <source>
        <dbReference type="SAM" id="MobiDB-lite"/>
    </source>
</evidence>
<keyword evidence="6" id="KW-0653">Protein transport</keyword>
<evidence type="ECO:0000256" key="8">
    <source>
        <dbReference type="ARBA" id="ARBA00023136"/>
    </source>
</evidence>
<dbReference type="GO" id="GO:0016020">
    <property type="term" value="C:membrane"/>
    <property type="evidence" value="ECO:0007669"/>
    <property type="project" value="UniProtKB-SubCell"/>
</dbReference>
<comment type="caution">
    <text evidence="11">The sequence shown here is derived from an EMBL/GenBank/DDBJ whole genome shotgun (WGS) entry which is preliminary data.</text>
</comment>
<dbReference type="Proteomes" id="UP001324427">
    <property type="component" value="Unassembled WGS sequence"/>
</dbReference>
<feature type="compositionally biased region" description="Basic and acidic residues" evidence="9">
    <location>
        <begin position="1"/>
        <end position="10"/>
    </location>
</feature>
<evidence type="ECO:0000256" key="5">
    <source>
        <dbReference type="ARBA" id="ARBA00022856"/>
    </source>
</evidence>
<organism evidence="11 12">
    <name type="scientific">Oleoguttula mirabilis</name>
    <dbReference type="NCBI Taxonomy" id="1507867"/>
    <lineage>
        <taxon>Eukaryota</taxon>
        <taxon>Fungi</taxon>
        <taxon>Dikarya</taxon>
        <taxon>Ascomycota</taxon>
        <taxon>Pezizomycotina</taxon>
        <taxon>Dothideomycetes</taxon>
        <taxon>Dothideomycetidae</taxon>
        <taxon>Mycosphaerellales</taxon>
        <taxon>Teratosphaeriaceae</taxon>
        <taxon>Oleoguttula</taxon>
    </lineage>
</organism>
<evidence type="ECO:0000256" key="1">
    <source>
        <dbReference type="ARBA" id="ARBA00004141"/>
    </source>
</evidence>
<dbReference type="InterPro" id="IPR004648">
    <property type="entry name" value="Oligpept_transpt"/>
</dbReference>
<sequence>MEGVSEDKKANVTVSSDSIEHTIRSQSEDDFKQYGISQDDLEKAYDEACSTSVDEARAHLTLYLADHGDDMLIPASFTASVEDLVKRLSMPEEKLDSPVEIEARLVAAVFHGNSVYREVRSTFGNVDDVNTPCGTIRAWIIGLIWACGLAGLNQFFGPRNPSISVSVYLAQLLSYPMGRLCAAILPTKVFLASTRLAFTLNPGAFTLKEHMLITIMCNVSTSGVTGTTPMFFEQYLPMFFGKEWAGEWGYQVCVLLSLQCFGFCLAGMVRRFLIYPPQMIYYFNLSQASLNNALHNANDSHVNGWKMSRYKFFMIAFAAMFCYFWIPNTIFPTLTYFNWPTWIKPKGTVLSTVMGSYYYNLGLNPFVNTFDWSVISSVVDPIVNPFFVVVQIVGSLTVWGVCVIIPVFFTNTWYTAYLPINSWYIYDNTGEQYSMSQVMGPTGALNQTAYEEYSPSFIPAASALRYAVSLATVPAVVVFAYLYYGKTFINIAQNAWKRRAAYVGHEDVHSRLMSRYPEVPEWWYISVGVIAAAFGFAGIYAWPTGVPGWLVPLSLVLSAIFAIPIGAVMAISGYEVDLGMIFHIVGGYAVHNHPVAYVLFSAMSLDILSQTMTFVTDMKLGHYAKVPPKQMFAGKSSLYCMTSGND</sequence>
<dbReference type="NCBIfam" id="TIGR00727">
    <property type="entry name" value="ISP4_OPT"/>
    <property type="match status" value="1"/>
</dbReference>
<keyword evidence="8 10" id="KW-0472">Membrane</keyword>
<dbReference type="GO" id="GO:0035673">
    <property type="term" value="F:oligopeptide transmembrane transporter activity"/>
    <property type="evidence" value="ECO:0007669"/>
    <property type="project" value="InterPro"/>
</dbReference>
<accession>A0AAV9JUT7</accession>
<evidence type="ECO:0000256" key="4">
    <source>
        <dbReference type="ARBA" id="ARBA00022692"/>
    </source>
</evidence>
<gene>
    <name evidence="11" type="ORF">LTR36_006428</name>
</gene>
<evidence type="ECO:0000256" key="10">
    <source>
        <dbReference type="SAM" id="Phobius"/>
    </source>
</evidence>
<evidence type="ECO:0000313" key="12">
    <source>
        <dbReference type="Proteomes" id="UP001324427"/>
    </source>
</evidence>
<dbReference type="AlphaFoldDB" id="A0AAV9JUT7"/>
<feature type="transmembrane region" description="Helical" evidence="10">
    <location>
        <begin position="549"/>
        <end position="571"/>
    </location>
</feature>
<feature type="transmembrane region" description="Helical" evidence="10">
    <location>
        <begin position="357"/>
        <end position="379"/>
    </location>
</feature>
<dbReference type="Pfam" id="PF03169">
    <property type="entry name" value="OPT"/>
    <property type="match status" value="1"/>
</dbReference>
<feature type="transmembrane region" description="Helical" evidence="10">
    <location>
        <begin position="463"/>
        <end position="484"/>
    </location>
</feature>
<dbReference type="GO" id="GO:0015031">
    <property type="term" value="P:protein transport"/>
    <property type="evidence" value="ECO:0007669"/>
    <property type="project" value="UniProtKB-KW"/>
</dbReference>
<evidence type="ECO:0000313" key="11">
    <source>
        <dbReference type="EMBL" id="KAK4549431.1"/>
    </source>
</evidence>
<feature type="transmembrane region" description="Helical" evidence="10">
    <location>
        <begin position="312"/>
        <end position="337"/>
    </location>
</feature>
<keyword evidence="12" id="KW-1185">Reference proteome</keyword>
<feature type="region of interest" description="Disordered" evidence="9">
    <location>
        <begin position="1"/>
        <end position="31"/>
    </location>
</feature>
<dbReference type="EMBL" id="JAVFHQ010000004">
    <property type="protein sequence ID" value="KAK4549431.1"/>
    <property type="molecule type" value="Genomic_DNA"/>
</dbReference>